<keyword evidence="2" id="KW-1185">Reference proteome</keyword>
<organism evidence="1 2">
    <name type="scientific">Portunus trituberculatus</name>
    <name type="common">Swimming crab</name>
    <name type="synonym">Neptunus trituberculatus</name>
    <dbReference type="NCBI Taxonomy" id="210409"/>
    <lineage>
        <taxon>Eukaryota</taxon>
        <taxon>Metazoa</taxon>
        <taxon>Ecdysozoa</taxon>
        <taxon>Arthropoda</taxon>
        <taxon>Crustacea</taxon>
        <taxon>Multicrustacea</taxon>
        <taxon>Malacostraca</taxon>
        <taxon>Eumalacostraca</taxon>
        <taxon>Eucarida</taxon>
        <taxon>Decapoda</taxon>
        <taxon>Pleocyemata</taxon>
        <taxon>Brachyura</taxon>
        <taxon>Eubrachyura</taxon>
        <taxon>Portunoidea</taxon>
        <taxon>Portunidae</taxon>
        <taxon>Portuninae</taxon>
        <taxon>Portunus</taxon>
    </lineage>
</organism>
<evidence type="ECO:0000313" key="1">
    <source>
        <dbReference type="EMBL" id="MPC48862.1"/>
    </source>
</evidence>
<accession>A0A5B7FQS2</accession>
<dbReference type="Proteomes" id="UP000324222">
    <property type="component" value="Unassembled WGS sequence"/>
</dbReference>
<reference evidence="1 2" key="1">
    <citation type="submission" date="2019-05" db="EMBL/GenBank/DDBJ databases">
        <title>Another draft genome of Portunus trituberculatus and its Hox gene families provides insights of decapod evolution.</title>
        <authorList>
            <person name="Jeong J.-H."/>
            <person name="Song I."/>
            <person name="Kim S."/>
            <person name="Choi T."/>
            <person name="Kim D."/>
            <person name="Ryu S."/>
            <person name="Kim W."/>
        </authorList>
    </citation>
    <scope>NUCLEOTIDE SEQUENCE [LARGE SCALE GENOMIC DNA]</scope>
    <source>
        <tissue evidence="1">Muscle</tissue>
    </source>
</reference>
<protein>
    <submittedName>
        <fullName evidence="1">Uncharacterized protein</fullName>
    </submittedName>
</protein>
<dbReference type="EMBL" id="VSRR010008519">
    <property type="protein sequence ID" value="MPC48862.1"/>
    <property type="molecule type" value="Genomic_DNA"/>
</dbReference>
<name>A0A5B7FQS2_PORTR</name>
<gene>
    <name evidence="1" type="ORF">E2C01_042648</name>
</gene>
<evidence type="ECO:0000313" key="2">
    <source>
        <dbReference type="Proteomes" id="UP000324222"/>
    </source>
</evidence>
<sequence length="72" mass="7978">MKEPEAGSPKEASSATFSWFSGLDVDGKMEWRRGGWGGRQTRSEKTIMREDFGCAQTAKATQQVCSITSQCR</sequence>
<proteinExistence type="predicted"/>
<dbReference type="AlphaFoldDB" id="A0A5B7FQS2"/>
<comment type="caution">
    <text evidence="1">The sequence shown here is derived from an EMBL/GenBank/DDBJ whole genome shotgun (WGS) entry which is preliminary data.</text>
</comment>